<dbReference type="Gene3D" id="1.10.150.130">
    <property type="match status" value="1"/>
</dbReference>
<evidence type="ECO:0000313" key="5">
    <source>
        <dbReference type="Proteomes" id="UP000509418"/>
    </source>
</evidence>
<dbReference type="InterPro" id="IPR052925">
    <property type="entry name" value="Phage_Integrase-like_Recomb"/>
</dbReference>
<dbReference type="RefSeq" id="WP_176576396.1">
    <property type="nucleotide sequence ID" value="NZ_CBDRGH010000036.1"/>
</dbReference>
<dbReference type="EMBL" id="CP056041">
    <property type="protein sequence ID" value="QKZ20336.1"/>
    <property type="molecule type" value="Genomic_DNA"/>
</dbReference>
<evidence type="ECO:0000313" key="4">
    <source>
        <dbReference type="EMBL" id="QKZ20336.1"/>
    </source>
</evidence>
<name>A0A7H8TA33_STRCX</name>
<sequence>MTSTELVPVPGRTPLLSRRRAEPDVRTRSGERISASAARKVIDAVPQHTRDSRDTRWRSFSLWCATYQWAEDEPNAVLSYLSDLGDRGHPSKTLEAHLGTLRALRAVQKAPLSPAEIKACRLVIRHRAGEEADDPMVEPGPLQADAVDLDELRQMVRTADRATRRGKQVAVTLLLDWWMAGRASEPARLNLHDVKVTTVKVEDTAGRTVTRQALIIKIRRSKADQNARGQDVRILAQDDPEICPVNAVREWLGVLTDDGQLTPGPFLRRIDRHGNIGAKAAGRHTKDPRRRGGITADTVNDIVKAAARAAELTPTPTPEELAATAKARQDAYAAAEAAPTAEEANEILKAWRTARRAARAAVRRITGHSMRRGWIQTALDAGNPPEVVALHSRHSLRSAAFDAYRKKKVPWNQNPTRFLGLAA</sequence>
<keyword evidence="2" id="KW-0233">DNA recombination</keyword>
<dbReference type="PANTHER" id="PTHR34605">
    <property type="entry name" value="PHAGE_INTEGRASE DOMAIN-CONTAINING PROTEIN"/>
    <property type="match status" value="1"/>
</dbReference>
<proteinExistence type="predicted"/>
<dbReference type="SUPFAM" id="SSF47823">
    <property type="entry name" value="lambda integrase-like, N-terminal domain"/>
    <property type="match status" value="1"/>
</dbReference>
<accession>A0A7H8TA33</accession>
<dbReference type="PANTHER" id="PTHR34605:SF4">
    <property type="entry name" value="DNA ADENINE METHYLTRANSFERASE"/>
    <property type="match status" value="1"/>
</dbReference>
<dbReference type="SUPFAM" id="SSF56349">
    <property type="entry name" value="DNA breaking-rejoining enzymes"/>
    <property type="match status" value="1"/>
</dbReference>
<dbReference type="GO" id="GO:0003677">
    <property type="term" value="F:DNA binding"/>
    <property type="evidence" value="ECO:0007669"/>
    <property type="project" value="UniProtKB-KW"/>
</dbReference>
<protein>
    <submittedName>
        <fullName evidence="4">Integrase</fullName>
    </submittedName>
</protein>
<dbReference type="GO" id="GO:0006310">
    <property type="term" value="P:DNA recombination"/>
    <property type="evidence" value="ECO:0007669"/>
    <property type="project" value="UniProtKB-KW"/>
</dbReference>
<dbReference type="InterPro" id="IPR011010">
    <property type="entry name" value="DNA_brk_join_enz"/>
</dbReference>
<dbReference type="AlphaFoldDB" id="A0A7H8TA33"/>
<dbReference type="GO" id="GO:0015074">
    <property type="term" value="P:DNA integration"/>
    <property type="evidence" value="ECO:0007669"/>
    <property type="project" value="InterPro"/>
</dbReference>
<feature type="region of interest" description="Disordered" evidence="3">
    <location>
        <begin position="1"/>
        <end position="32"/>
    </location>
</feature>
<evidence type="ECO:0000256" key="3">
    <source>
        <dbReference type="SAM" id="MobiDB-lite"/>
    </source>
</evidence>
<keyword evidence="5" id="KW-1185">Reference proteome</keyword>
<dbReference type="InterPro" id="IPR013762">
    <property type="entry name" value="Integrase-like_cat_sf"/>
</dbReference>
<keyword evidence="1" id="KW-0238">DNA-binding</keyword>
<reference evidence="4 5" key="1">
    <citation type="submission" date="2020-06" db="EMBL/GenBank/DDBJ databases">
        <title>Genome mining for natural products.</title>
        <authorList>
            <person name="Zhang B."/>
            <person name="Shi J."/>
            <person name="Ge H."/>
        </authorList>
    </citation>
    <scope>NUCLEOTIDE SEQUENCE [LARGE SCALE GENOMIC DNA]</scope>
    <source>
        <strain evidence="4 5">NA02069</strain>
    </source>
</reference>
<evidence type="ECO:0000256" key="1">
    <source>
        <dbReference type="ARBA" id="ARBA00023125"/>
    </source>
</evidence>
<dbReference type="Proteomes" id="UP000509418">
    <property type="component" value="Chromosome"/>
</dbReference>
<gene>
    <name evidence="4" type="ORF">HUT05_25090</name>
</gene>
<organism evidence="4 5">
    <name type="scientific">Streptomyces chartreusis</name>
    <dbReference type="NCBI Taxonomy" id="1969"/>
    <lineage>
        <taxon>Bacteria</taxon>
        <taxon>Bacillati</taxon>
        <taxon>Actinomycetota</taxon>
        <taxon>Actinomycetes</taxon>
        <taxon>Kitasatosporales</taxon>
        <taxon>Streptomycetaceae</taxon>
        <taxon>Streptomyces</taxon>
    </lineage>
</organism>
<dbReference type="InterPro" id="IPR010998">
    <property type="entry name" value="Integrase_recombinase_N"/>
</dbReference>
<evidence type="ECO:0000256" key="2">
    <source>
        <dbReference type="ARBA" id="ARBA00023172"/>
    </source>
</evidence>
<dbReference type="Gene3D" id="1.10.443.10">
    <property type="entry name" value="Intergrase catalytic core"/>
    <property type="match status" value="1"/>
</dbReference>
<feature type="compositionally biased region" description="Basic and acidic residues" evidence="3">
    <location>
        <begin position="19"/>
        <end position="31"/>
    </location>
</feature>